<dbReference type="SUPFAM" id="SSF53649">
    <property type="entry name" value="Alkaline phosphatase-like"/>
    <property type="match status" value="1"/>
</dbReference>
<reference evidence="6" key="1">
    <citation type="submission" date="2016-01" db="EMBL/GenBank/DDBJ databases">
        <authorList>
            <person name="Mcilroy J.S."/>
            <person name="Karst M S."/>
            <person name="Albertsen M."/>
        </authorList>
    </citation>
    <scope>NUCLEOTIDE SEQUENCE</scope>
    <source>
        <strain evidence="6">Cfx-K</strain>
    </source>
</reference>
<proteinExistence type="inferred from homology"/>
<evidence type="ECO:0000256" key="4">
    <source>
        <dbReference type="ARBA" id="ARBA00023180"/>
    </source>
</evidence>
<keyword evidence="3 6" id="KW-0378">Hydrolase</keyword>
<evidence type="ECO:0000259" key="5">
    <source>
        <dbReference type="Pfam" id="PF00884"/>
    </source>
</evidence>
<evidence type="ECO:0000256" key="1">
    <source>
        <dbReference type="ARBA" id="ARBA00008779"/>
    </source>
</evidence>
<sequence>MTRKFTLFFVLLIVGLFLLISPSLSLSLWLSRSAIAAQATRPNIVLILTDDQDVASLPVMRHLMAYPGGSWVSFTNAFANTALCAPARSTLLTGQYAHHHGVLSNAPRHIAQLDSTNTLPVWLDAAGYRTAMLGKYGELGTSPQTGWDVWQVYTGPVDPLTTSAVSFIEDNEEPFFLYVSYHAPHMIARPPARYENVDVYVPPDPPNYLEANIADKPQWVRELGIPSQSTLNQWRIERLNAHRELLAIDDGVQAIVAALQAKGELDNTLIVFVSDNGFSWGSHRWFYKNCPYDECSRVPLLIRYPGRSGNRQERRFVSHVNLASTIAEYAGVTVGRPQDGASLLPLLRGTAVEWNEAVLQEKRASSSENAQYWGVRVPGWQYVAYDNGDRELYHVRADRFQKGNRAGRPAFAHRQAQLAALLDSLIR</sequence>
<dbReference type="PANTHER" id="PTHR43108:SF8">
    <property type="entry name" value="SD21168P"/>
    <property type="match status" value="1"/>
</dbReference>
<evidence type="ECO:0000256" key="2">
    <source>
        <dbReference type="ARBA" id="ARBA00022729"/>
    </source>
</evidence>
<evidence type="ECO:0000313" key="6">
    <source>
        <dbReference type="EMBL" id="CUS03426.2"/>
    </source>
</evidence>
<organism evidence="6 7">
    <name type="scientific">Candidatus Promineifilum breve</name>
    <dbReference type="NCBI Taxonomy" id="1806508"/>
    <lineage>
        <taxon>Bacteria</taxon>
        <taxon>Bacillati</taxon>
        <taxon>Chloroflexota</taxon>
        <taxon>Ardenticatenia</taxon>
        <taxon>Candidatus Promineifilales</taxon>
        <taxon>Candidatus Promineifilaceae</taxon>
        <taxon>Candidatus Promineifilum</taxon>
    </lineage>
</organism>
<evidence type="ECO:0000256" key="3">
    <source>
        <dbReference type="ARBA" id="ARBA00022801"/>
    </source>
</evidence>
<protein>
    <submittedName>
        <fullName evidence="6">N-acetylglucosamine-6-sulfatase</fullName>
        <ecNumber evidence="6">3.1.6.14</ecNumber>
    </submittedName>
</protein>
<dbReference type="PROSITE" id="PS00523">
    <property type="entry name" value="SULFATASE_1"/>
    <property type="match status" value="1"/>
</dbReference>
<dbReference type="InterPro" id="IPR024607">
    <property type="entry name" value="Sulfatase_CS"/>
</dbReference>
<keyword evidence="7" id="KW-1185">Reference proteome</keyword>
<dbReference type="OrthoDB" id="160733at2"/>
<evidence type="ECO:0000313" key="7">
    <source>
        <dbReference type="Proteomes" id="UP000215027"/>
    </source>
</evidence>
<dbReference type="Pfam" id="PF00884">
    <property type="entry name" value="Sulfatase"/>
    <property type="match status" value="1"/>
</dbReference>
<dbReference type="EMBL" id="LN890655">
    <property type="protein sequence ID" value="CUS03426.2"/>
    <property type="molecule type" value="Genomic_DNA"/>
</dbReference>
<dbReference type="AlphaFoldDB" id="A0A160T0V3"/>
<keyword evidence="4" id="KW-0325">Glycoprotein</keyword>
<feature type="domain" description="Sulfatase N-terminal" evidence="5">
    <location>
        <begin position="42"/>
        <end position="332"/>
    </location>
</feature>
<name>A0A160T0V3_9CHLR</name>
<dbReference type="Proteomes" id="UP000215027">
    <property type="component" value="Chromosome I"/>
</dbReference>
<accession>A0A160T0V3</accession>
<dbReference type="RefSeq" id="WP_157912975.1">
    <property type="nucleotide sequence ID" value="NZ_LN890655.1"/>
</dbReference>
<dbReference type="InterPro" id="IPR000917">
    <property type="entry name" value="Sulfatase_N"/>
</dbReference>
<comment type="similarity">
    <text evidence="1">Belongs to the sulfatase family.</text>
</comment>
<dbReference type="EC" id="3.1.6.14" evidence="6"/>
<dbReference type="PANTHER" id="PTHR43108">
    <property type="entry name" value="N-ACETYLGLUCOSAMINE-6-SULFATASE FAMILY MEMBER"/>
    <property type="match status" value="1"/>
</dbReference>
<dbReference type="KEGG" id="pbf:CFX0092_A1548"/>
<dbReference type="Gene3D" id="3.40.720.10">
    <property type="entry name" value="Alkaline Phosphatase, subunit A"/>
    <property type="match status" value="1"/>
</dbReference>
<dbReference type="InterPro" id="IPR017850">
    <property type="entry name" value="Alkaline_phosphatase_core_sf"/>
</dbReference>
<keyword evidence="2" id="KW-0732">Signal</keyword>
<dbReference type="GO" id="GO:0008449">
    <property type="term" value="F:N-acetylglucosamine-6-sulfatase activity"/>
    <property type="evidence" value="ECO:0007669"/>
    <property type="project" value="UniProtKB-EC"/>
</dbReference>
<gene>
    <name evidence="6" type="ORF">CFX0092_A1548</name>
</gene>